<comment type="subcellular location">
    <subcellularLocation>
        <location evidence="7">Cell membrane</location>
        <topology evidence="7">Multi-pass membrane protein</topology>
    </subcellularLocation>
    <subcellularLocation>
        <location evidence="1">Membrane</location>
        <topology evidence="1">Multi-pass membrane protein</topology>
    </subcellularLocation>
</comment>
<keyword evidence="3 7" id="KW-0653">Protein transport</keyword>
<feature type="transmembrane region" description="Helical" evidence="7">
    <location>
        <begin position="191"/>
        <end position="209"/>
    </location>
</feature>
<evidence type="ECO:0000256" key="2">
    <source>
        <dbReference type="ARBA" id="ARBA00022692"/>
    </source>
</evidence>
<dbReference type="HAMAP" id="MF_00902">
    <property type="entry name" value="TatC"/>
    <property type="match status" value="1"/>
</dbReference>
<name>A0ABS1B605_9MICO</name>
<dbReference type="PRINTS" id="PR01840">
    <property type="entry name" value="TATCFAMILY"/>
</dbReference>
<gene>
    <name evidence="7 9" type="primary">tatC</name>
    <name evidence="9" type="ORF">I8D64_01310</name>
</gene>
<dbReference type="PANTHER" id="PTHR30371">
    <property type="entry name" value="SEC-INDEPENDENT PROTEIN TRANSLOCASE PROTEIN TATC"/>
    <property type="match status" value="1"/>
</dbReference>
<dbReference type="Pfam" id="PF00902">
    <property type="entry name" value="TatC"/>
    <property type="match status" value="1"/>
</dbReference>
<feature type="transmembrane region" description="Helical" evidence="7">
    <location>
        <begin position="72"/>
        <end position="93"/>
    </location>
</feature>
<keyword evidence="10" id="KW-1185">Reference proteome</keyword>
<evidence type="ECO:0000256" key="1">
    <source>
        <dbReference type="ARBA" id="ARBA00004141"/>
    </source>
</evidence>
<comment type="function">
    <text evidence="7">Part of the twin-arginine translocation (Tat) system that transports large folded proteins containing a characteristic twin-arginine motif in their signal peptide across membranes. Together with TatB, TatC is part of a receptor directly interacting with Tat signal peptides.</text>
</comment>
<evidence type="ECO:0000313" key="9">
    <source>
        <dbReference type="EMBL" id="MBK0330044.1"/>
    </source>
</evidence>
<feature type="transmembrane region" description="Helical" evidence="7">
    <location>
        <begin position="12"/>
        <end position="32"/>
    </location>
</feature>
<comment type="caution">
    <text evidence="9">The sequence shown here is derived from an EMBL/GenBank/DDBJ whole genome shotgun (WGS) entry which is preliminary data.</text>
</comment>
<feature type="region of interest" description="Disordered" evidence="8">
    <location>
        <begin position="245"/>
        <end position="275"/>
    </location>
</feature>
<accession>A0ABS1B605</accession>
<sequence length="275" mass="30671">MALNEHLIELRNRLVVCAVAILLLAVVGWFVFPYVYSFLQRPFDAAKVLNPNLDARISYTKAGDFLSTKLQISAYIGLILSAPVVIYEIWMFLVPGLHKTERRYAIGFFGSAIPLFFIGCVAGYWIMDKAIPILLSFAPNSEAVTANLNFGDYLKLFIKTMLAFGVAFDLPVVLVLLNFLGILSGRSMLKAWRWVVFLCFAFTAVMVPTPDPFTMIGMTLPMVALYFAAVAVSFWNDRRRRKAEGAELDDEQASSIDDAPEAIDGPSSLDEDDDR</sequence>
<evidence type="ECO:0000313" key="10">
    <source>
        <dbReference type="Proteomes" id="UP000612352"/>
    </source>
</evidence>
<evidence type="ECO:0000256" key="8">
    <source>
        <dbReference type="SAM" id="MobiDB-lite"/>
    </source>
</evidence>
<feature type="transmembrane region" description="Helical" evidence="7">
    <location>
        <begin position="105"/>
        <end position="127"/>
    </location>
</feature>
<keyword evidence="7" id="KW-1003">Cell membrane</keyword>
<organism evidence="9 10">
    <name type="scientific">Brachybacterium halotolerans</name>
    <dbReference type="NCBI Taxonomy" id="2795215"/>
    <lineage>
        <taxon>Bacteria</taxon>
        <taxon>Bacillati</taxon>
        <taxon>Actinomycetota</taxon>
        <taxon>Actinomycetes</taxon>
        <taxon>Micrococcales</taxon>
        <taxon>Dermabacteraceae</taxon>
        <taxon>Brachybacterium</taxon>
    </lineage>
</organism>
<evidence type="ECO:0000256" key="5">
    <source>
        <dbReference type="ARBA" id="ARBA00023010"/>
    </source>
</evidence>
<keyword evidence="7" id="KW-0813">Transport</keyword>
<evidence type="ECO:0000256" key="7">
    <source>
        <dbReference type="HAMAP-Rule" id="MF_00902"/>
    </source>
</evidence>
<evidence type="ECO:0000256" key="4">
    <source>
        <dbReference type="ARBA" id="ARBA00022989"/>
    </source>
</evidence>
<dbReference type="InterPro" id="IPR002033">
    <property type="entry name" value="TatC"/>
</dbReference>
<keyword evidence="5 7" id="KW-0811">Translocation</keyword>
<keyword evidence="2 7" id="KW-0812">Transmembrane</keyword>
<comment type="similarity">
    <text evidence="7">Belongs to the TatC family.</text>
</comment>
<keyword evidence="6 7" id="KW-0472">Membrane</keyword>
<proteinExistence type="inferred from homology"/>
<comment type="subunit">
    <text evidence="7">The Tat system comprises two distinct complexes: a TatABC complex, containing multiple copies of TatA, TatB and TatC subunits, and a separate TatA complex, containing only TatA subunits. Substrates initially bind to the TatABC complex, which probably triggers association of the separate TatA complex to form the active translocon.</text>
</comment>
<dbReference type="PANTHER" id="PTHR30371:SF0">
    <property type="entry name" value="SEC-INDEPENDENT PROTEIN TRANSLOCASE PROTEIN TATC, CHLOROPLASTIC-RELATED"/>
    <property type="match status" value="1"/>
</dbReference>
<reference evidence="9 10" key="1">
    <citation type="submission" date="2020-12" db="EMBL/GenBank/DDBJ databases">
        <title>Brachybacterium sp. MASK1Z-5, whole genome shotgun sequence.</title>
        <authorList>
            <person name="Tuo L."/>
        </authorList>
    </citation>
    <scope>NUCLEOTIDE SEQUENCE [LARGE SCALE GENOMIC DNA]</scope>
    <source>
        <strain evidence="9 10">MASK1Z-5</strain>
    </source>
</reference>
<dbReference type="NCBIfam" id="TIGR00945">
    <property type="entry name" value="tatC"/>
    <property type="match status" value="1"/>
</dbReference>
<dbReference type="EMBL" id="JAEDAJ010000001">
    <property type="protein sequence ID" value="MBK0330044.1"/>
    <property type="molecule type" value="Genomic_DNA"/>
</dbReference>
<keyword evidence="4 7" id="KW-1133">Transmembrane helix</keyword>
<feature type="transmembrane region" description="Helical" evidence="7">
    <location>
        <begin position="215"/>
        <end position="235"/>
    </location>
</feature>
<dbReference type="Proteomes" id="UP000612352">
    <property type="component" value="Unassembled WGS sequence"/>
</dbReference>
<feature type="transmembrane region" description="Helical" evidence="7">
    <location>
        <begin position="156"/>
        <end position="179"/>
    </location>
</feature>
<protein>
    <recommendedName>
        <fullName evidence="7">Sec-independent protein translocase protein TatC</fullName>
    </recommendedName>
</protein>
<evidence type="ECO:0000256" key="3">
    <source>
        <dbReference type="ARBA" id="ARBA00022927"/>
    </source>
</evidence>
<evidence type="ECO:0000256" key="6">
    <source>
        <dbReference type="ARBA" id="ARBA00023136"/>
    </source>
</evidence>